<reference evidence="7 8" key="1">
    <citation type="submission" date="2019-08" db="EMBL/GenBank/DDBJ databases">
        <title>Tsukamurella conjunctivitidis sp. nov., Tsukamurella assacharolytica sp. nov. and Tsukamurella sputae sp. nov. isolated from patients with conjunctivitis, bacteraemia (lymphoma) and respiratory infection (sputum) in Hong Kong.</title>
        <authorList>
            <person name="Fok K.M.N."/>
            <person name="Fong J.Y.H."/>
        </authorList>
    </citation>
    <scope>NUCLEOTIDE SEQUENCE [LARGE SCALE GENOMIC DNA]</scope>
    <source>
        <strain evidence="7 8">HKU70</strain>
    </source>
</reference>
<keyword evidence="8" id="KW-1185">Reference proteome</keyword>
<dbReference type="InterPro" id="IPR001727">
    <property type="entry name" value="GDT1-like"/>
</dbReference>
<comment type="caution">
    <text evidence="7">The sequence shown here is derived from an EMBL/GenBank/DDBJ whole genome shotgun (WGS) entry which is preliminary data.</text>
</comment>
<feature type="transmembrane region" description="Helical" evidence="6">
    <location>
        <begin position="194"/>
        <end position="218"/>
    </location>
</feature>
<comment type="similarity">
    <text evidence="2 6">Belongs to the GDT1 family.</text>
</comment>
<dbReference type="GO" id="GO:0016020">
    <property type="term" value="C:membrane"/>
    <property type="evidence" value="ECO:0007669"/>
    <property type="project" value="UniProtKB-SubCell"/>
</dbReference>
<dbReference type="GO" id="GO:0046873">
    <property type="term" value="F:metal ion transmembrane transporter activity"/>
    <property type="evidence" value="ECO:0007669"/>
    <property type="project" value="InterPro"/>
</dbReference>
<evidence type="ECO:0000256" key="4">
    <source>
        <dbReference type="ARBA" id="ARBA00022989"/>
    </source>
</evidence>
<comment type="subcellular location">
    <subcellularLocation>
        <location evidence="1 6">Membrane</location>
        <topology evidence="1 6">Multi-pass membrane protein</topology>
    </subcellularLocation>
</comment>
<dbReference type="PANTHER" id="PTHR12608">
    <property type="entry name" value="TRANSMEMBRANE PROTEIN HTP-1 RELATED"/>
    <property type="match status" value="1"/>
</dbReference>
<evidence type="ECO:0000256" key="1">
    <source>
        <dbReference type="ARBA" id="ARBA00004141"/>
    </source>
</evidence>
<keyword evidence="4 6" id="KW-1133">Transmembrane helix</keyword>
<name>A0A5C5RGB9_9ACTN</name>
<gene>
    <name evidence="7" type="ORF">FK268_21965</name>
</gene>
<dbReference type="EMBL" id="VIGV01000013">
    <property type="protein sequence ID" value="TWS22037.1"/>
    <property type="molecule type" value="Genomic_DNA"/>
</dbReference>
<evidence type="ECO:0000313" key="8">
    <source>
        <dbReference type="Proteomes" id="UP000319792"/>
    </source>
</evidence>
<protein>
    <recommendedName>
        <fullName evidence="6">GDT1 family protein</fullName>
    </recommendedName>
</protein>
<keyword evidence="3 6" id="KW-0812">Transmembrane</keyword>
<accession>A0A5C5RGB9</accession>
<evidence type="ECO:0000256" key="6">
    <source>
        <dbReference type="RuleBase" id="RU365102"/>
    </source>
</evidence>
<organism evidence="7 8">
    <name type="scientific">Tsukamurella sputi</name>
    <dbReference type="NCBI Taxonomy" id="2591848"/>
    <lineage>
        <taxon>Bacteria</taxon>
        <taxon>Bacillati</taxon>
        <taxon>Actinomycetota</taxon>
        <taxon>Actinomycetes</taxon>
        <taxon>Mycobacteriales</taxon>
        <taxon>Tsukamurellaceae</taxon>
        <taxon>Tsukamurella</taxon>
    </lineage>
</organism>
<dbReference type="Proteomes" id="UP000319792">
    <property type="component" value="Unassembled WGS sequence"/>
</dbReference>
<evidence type="ECO:0000256" key="2">
    <source>
        <dbReference type="ARBA" id="ARBA00009190"/>
    </source>
</evidence>
<evidence type="ECO:0000256" key="3">
    <source>
        <dbReference type="ARBA" id="ARBA00022692"/>
    </source>
</evidence>
<dbReference type="PANTHER" id="PTHR12608:SF1">
    <property type="entry name" value="TRANSMEMBRANE PROTEIN 165"/>
    <property type="match status" value="1"/>
</dbReference>
<evidence type="ECO:0000313" key="7">
    <source>
        <dbReference type="EMBL" id="TWS22037.1"/>
    </source>
</evidence>
<dbReference type="AlphaFoldDB" id="A0A5C5RGB9"/>
<feature type="transmembrane region" description="Helical" evidence="6">
    <location>
        <begin position="140"/>
        <end position="163"/>
    </location>
</feature>
<keyword evidence="5 6" id="KW-0472">Membrane</keyword>
<feature type="transmembrane region" description="Helical" evidence="6">
    <location>
        <begin position="170"/>
        <end position="188"/>
    </location>
</feature>
<proteinExistence type="inferred from homology"/>
<feature type="transmembrane region" description="Helical" evidence="6">
    <location>
        <begin position="34"/>
        <end position="55"/>
    </location>
</feature>
<evidence type="ECO:0000256" key="5">
    <source>
        <dbReference type="ARBA" id="ARBA00023136"/>
    </source>
</evidence>
<feature type="transmembrane region" description="Helical" evidence="6">
    <location>
        <begin position="67"/>
        <end position="84"/>
    </location>
</feature>
<dbReference type="OrthoDB" id="5188730at2"/>
<sequence length="242" mass="24894">MLNALIVGFLVVFLAELGDKSQLMALTFAIKHHWATVLAGITVATALIQAASVVIGATVGAALPTHVLAVGAALTMLAFAFWTWCGEGPDDEEQPDGATAARSNWAVFLAVTSAFVLAELGDRTMLATITLATNHNALGIWIGSTVGMVLAGGMAIVVGALFGHRIPERAVHVVATLLFFGFAIWMLVDAILGLTSGTAIAVVLGLTAAVTVIGLIAVRRAYTARRSAAPAPHGELSDTPAS</sequence>
<dbReference type="Pfam" id="PF01169">
    <property type="entry name" value="GDT1"/>
    <property type="match status" value="2"/>
</dbReference>